<comment type="caution">
    <text evidence="2">The sequence shown here is derived from an EMBL/GenBank/DDBJ whole genome shotgun (WGS) entry which is preliminary data.</text>
</comment>
<evidence type="ECO:0000313" key="2">
    <source>
        <dbReference type="EMBL" id="GBP51385.1"/>
    </source>
</evidence>
<name>A0A4C1WMM1_EUMVA</name>
<dbReference type="EMBL" id="BGZK01000580">
    <property type="protein sequence ID" value="GBP51385.1"/>
    <property type="molecule type" value="Genomic_DNA"/>
</dbReference>
<feature type="region of interest" description="Disordered" evidence="1">
    <location>
        <begin position="20"/>
        <end position="52"/>
    </location>
</feature>
<dbReference type="Proteomes" id="UP000299102">
    <property type="component" value="Unassembled WGS sequence"/>
</dbReference>
<reference evidence="2 3" key="1">
    <citation type="journal article" date="2019" name="Commun. Biol.">
        <title>The bagworm genome reveals a unique fibroin gene that provides high tensile strength.</title>
        <authorList>
            <person name="Kono N."/>
            <person name="Nakamura H."/>
            <person name="Ohtoshi R."/>
            <person name="Tomita M."/>
            <person name="Numata K."/>
            <person name="Arakawa K."/>
        </authorList>
    </citation>
    <scope>NUCLEOTIDE SEQUENCE [LARGE SCALE GENOMIC DNA]</scope>
</reference>
<feature type="compositionally biased region" description="Low complexity" evidence="1">
    <location>
        <begin position="38"/>
        <end position="52"/>
    </location>
</feature>
<proteinExistence type="predicted"/>
<dbReference type="AlphaFoldDB" id="A0A4C1WMM1"/>
<evidence type="ECO:0000313" key="3">
    <source>
        <dbReference type="Proteomes" id="UP000299102"/>
    </source>
</evidence>
<protein>
    <submittedName>
        <fullName evidence="2">Uncharacterized protein</fullName>
    </submittedName>
</protein>
<keyword evidence="3" id="KW-1185">Reference proteome</keyword>
<evidence type="ECO:0000256" key="1">
    <source>
        <dbReference type="SAM" id="MobiDB-lite"/>
    </source>
</evidence>
<accession>A0A4C1WMM1</accession>
<gene>
    <name evidence="2" type="ORF">EVAR_38779_1</name>
</gene>
<sequence>MGCVTRVVCAIRWLCVGRQGAGGAAGAGERRAPRGKRASASSSASGAGSLGRGALSDPDLQSRLQPTLTGYWFWLDLFIKVLYTSGYMWSDCALKSCYPFASLGITDYEKKAKGVILLRNSVNSCNYSLRAKHMMREIHSTAALAVEETGRLYFVKYTLSERFGNGTILVAYNLSGHRQSTVHGPRPYVGGYRAGAPARGRPL</sequence>
<organism evidence="2 3">
    <name type="scientific">Eumeta variegata</name>
    <name type="common">Bagworm moth</name>
    <name type="synonym">Eumeta japonica</name>
    <dbReference type="NCBI Taxonomy" id="151549"/>
    <lineage>
        <taxon>Eukaryota</taxon>
        <taxon>Metazoa</taxon>
        <taxon>Ecdysozoa</taxon>
        <taxon>Arthropoda</taxon>
        <taxon>Hexapoda</taxon>
        <taxon>Insecta</taxon>
        <taxon>Pterygota</taxon>
        <taxon>Neoptera</taxon>
        <taxon>Endopterygota</taxon>
        <taxon>Lepidoptera</taxon>
        <taxon>Glossata</taxon>
        <taxon>Ditrysia</taxon>
        <taxon>Tineoidea</taxon>
        <taxon>Psychidae</taxon>
        <taxon>Oiketicinae</taxon>
        <taxon>Eumeta</taxon>
    </lineage>
</organism>